<dbReference type="RefSeq" id="WP_378084029.1">
    <property type="nucleotide sequence ID" value="NZ_JBHSMH010000121.1"/>
</dbReference>
<dbReference type="Proteomes" id="UP001596105">
    <property type="component" value="Unassembled WGS sequence"/>
</dbReference>
<dbReference type="InterPro" id="IPR050964">
    <property type="entry name" value="Striated_Muscle_Regulatory"/>
</dbReference>
<dbReference type="PROSITE" id="PS50853">
    <property type="entry name" value="FN3"/>
    <property type="match status" value="2"/>
</dbReference>
<evidence type="ECO:0000256" key="1">
    <source>
        <dbReference type="ARBA" id="ARBA00022737"/>
    </source>
</evidence>
<gene>
    <name evidence="5" type="ORF">ACFPPD_26950</name>
</gene>
<dbReference type="SMART" id="SM00060">
    <property type="entry name" value="FN3"/>
    <property type="match status" value="2"/>
</dbReference>
<sequence>VGESVNSAQASATPTAPQPPAAPTGLTAAAGNAQVALSWTASAGATSYTVKRATTSGGPYANVATGVTATSYADTGLTNGTTYYYVVSASNAAGESVNSAQASATPAAPQPPAAPTGLTAAAGNAQVALSWTASAGATSYTVKRATTSGGPYTNVATGVTATSYTNTGLTNGTTYYYVVSASNAAGESANSSQVSATPSGGGTGTLVAQYKLSNANASDNQIYASFNVKNTGTTAVSLSNVKLRYYFTKDGASGVNYFLDYAQVGSGNVGGAFASASGTNADTYLELTFGAGAGSIAAGGQTGDIMIRIAKTDWSNFNEANDYSFDGTKTAFADWNKVTLYQGGTLVWGIEP</sequence>
<dbReference type="InterPro" id="IPR036966">
    <property type="entry name" value="CBM3_sf"/>
</dbReference>
<feature type="domain" description="Fibronectin type-III" evidence="3">
    <location>
        <begin position="111"/>
        <end position="201"/>
    </location>
</feature>
<dbReference type="CDD" id="cd00063">
    <property type="entry name" value="FN3"/>
    <property type="match status" value="1"/>
</dbReference>
<evidence type="ECO:0000313" key="5">
    <source>
        <dbReference type="EMBL" id="MFC5472327.1"/>
    </source>
</evidence>
<feature type="region of interest" description="Disordered" evidence="2">
    <location>
        <begin position="1"/>
        <end position="24"/>
    </location>
</feature>
<feature type="compositionally biased region" description="Low complexity" evidence="2">
    <location>
        <begin position="1"/>
        <end position="15"/>
    </location>
</feature>
<dbReference type="InterPro" id="IPR013783">
    <property type="entry name" value="Ig-like_fold"/>
</dbReference>
<keyword evidence="6" id="KW-1185">Reference proteome</keyword>
<evidence type="ECO:0000313" key="6">
    <source>
        <dbReference type="Proteomes" id="UP001596105"/>
    </source>
</evidence>
<evidence type="ECO:0000259" key="3">
    <source>
        <dbReference type="PROSITE" id="PS50853"/>
    </source>
</evidence>
<dbReference type="PANTHER" id="PTHR13817">
    <property type="entry name" value="TITIN"/>
    <property type="match status" value="1"/>
</dbReference>
<accession>A0ABW0M591</accession>
<dbReference type="InterPro" id="IPR008965">
    <property type="entry name" value="CBM2/CBM3_carb-bd_dom_sf"/>
</dbReference>
<dbReference type="InterPro" id="IPR036116">
    <property type="entry name" value="FN3_sf"/>
</dbReference>
<dbReference type="SUPFAM" id="SSF49265">
    <property type="entry name" value="Fibronectin type III"/>
    <property type="match status" value="1"/>
</dbReference>
<comment type="caution">
    <text evidence="5">The sequence shown here is derived from an EMBL/GenBank/DDBJ whole genome shotgun (WGS) entry which is preliminary data.</text>
</comment>
<dbReference type="Pfam" id="PF00942">
    <property type="entry name" value="CBM_3"/>
    <property type="match status" value="1"/>
</dbReference>
<dbReference type="InterPro" id="IPR001956">
    <property type="entry name" value="CBM3"/>
</dbReference>
<dbReference type="Pfam" id="PF00041">
    <property type="entry name" value="fn3"/>
    <property type="match status" value="2"/>
</dbReference>
<dbReference type="InterPro" id="IPR003961">
    <property type="entry name" value="FN3_dom"/>
</dbReference>
<proteinExistence type="predicted"/>
<feature type="domain" description="CBM3" evidence="4">
    <location>
        <begin position="202"/>
        <end position="352"/>
    </location>
</feature>
<feature type="domain" description="Fibronectin type-III" evidence="3">
    <location>
        <begin position="19"/>
        <end position="110"/>
    </location>
</feature>
<keyword evidence="1" id="KW-0677">Repeat</keyword>
<dbReference type="Gene3D" id="2.60.40.710">
    <property type="entry name" value="Endoglucanase-like"/>
    <property type="match status" value="1"/>
</dbReference>
<feature type="non-terminal residue" evidence="5">
    <location>
        <position position="1"/>
    </location>
</feature>
<reference evidence="6" key="1">
    <citation type="journal article" date="2019" name="Int. J. Syst. Evol. Microbiol.">
        <title>The Global Catalogue of Microorganisms (GCM) 10K type strain sequencing project: providing services to taxonomists for standard genome sequencing and annotation.</title>
        <authorList>
            <consortium name="The Broad Institute Genomics Platform"/>
            <consortium name="The Broad Institute Genome Sequencing Center for Infectious Disease"/>
            <person name="Wu L."/>
            <person name="Ma J."/>
        </authorList>
    </citation>
    <scope>NUCLEOTIDE SEQUENCE [LARGE SCALE GENOMIC DNA]</scope>
    <source>
        <strain evidence="6">CCUG 57113</strain>
    </source>
</reference>
<dbReference type="SMART" id="SM01067">
    <property type="entry name" value="CBM_3"/>
    <property type="match status" value="1"/>
</dbReference>
<name>A0ABW0M591_9BACL</name>
<dbReference type="PROSITE" id="PS51172">
    <property type="entry name" value="CBM3"/>
    <property type="match status" value="1"/>
</dbReference>
<dbReference type="PANTHER" id="PTHR13817:SF73">
    <property type="entry name" value="FIBRONECTIN TYPE-III DOMAIN-CONTAINING PROTEIN"/>
    <property type="match status" value="1"/>
</dbReference>
<evidence type="ECO:0000256" key="2">
    <source>
        <dbReference type="SAM" id="MobiDB-lite"/>
    </source>
</evidence>
<dbReference type="EMBL" id="JBHSMH010000121">
    <property type="protein sequence ID" value="MFC5472327.1"/>
    <property type="molecule type" value="Genomic_DNA"/>
</dbReference>
<dbReference type="SUPFAM" id="SSF49384">
    <property type="entry name" value="Carbohydrate-binding domain"/>
    <property type="match status" value="1"/>
</dbReference>
<organism evidence="5 6">
    <name type="scientific">Cohnella suwonensis</name>
    <dbReference type="NCBI Taxonomy" id="696072"/>
    <lineage>
        <taxon>Bacteria</taxon>
        <taxon>Bacillati</taxon>
        <taxon>Bacillota</taxon>
        <taxon>Bacilli</taxon>
        <taxon>Bacillales</taxon>
        <taxon>Paenibacillaceae</taxon>
        <taxon>Cohnella</taxon>
    </lineage>
</organism>
<protein>
    <submittedName>
        <fullName evidence="5">Cellulose binding domain-containing protein</fullName>
    </submittedName>
</protein>
<dbReference type="Gene3D" id="2.60.40.10">
    <property type="entry name" value="Immunoglobulins"/>
    <property type="match status" value="2"/>
</dbReference>
<evidence type="ECO:0000259" key="4">
    <source>
        <dbReference type="PROSITE" id="PS51172"/>
    </source>
</evidence>